<name>A0AAJ6YKF9_9HYME</name>
<dbReference type="GeneID" id="105363638"/>
<evidence type="ECO:0000313" key="1">
    <source>
        <dbReference type="Proteomes" id="UP000695007"/>
    </source>
</evidence>
<dbReference type="KEGG" id="csol:105363638"/>
<organism evidence="1 2">
    <name type="scientific">Ceratosolen solmsi marchali</name>
    <dbReference type="NCBI Taxonomy" id="326594"/>
    <lineage>
        <taxon>Eukaryota</taxon>
        <taxon>Metazoa</taxon>
        <taxon>Ecdysozoa</taxon>
        <taxon>Arthropoda</taxon>
        <taxon>Hexapoda</taxon>
        <taxon>Insecta</taxon>
        <taxon>Pterygota</taxon>
        <taxon>Neoptera</taxon>
        <taxon>Endopterygota</taxon>
        <taxon>Hymenoptera</taxon>
        <taxon>Apocrita</taxon>
        <taxon>Proctotrupomorpha</taxon>
        <taxon>Chalcidoidea</taxon>
        <taxon>Agaonidae</taxon>
        <taxon>Agaoninae</taxon>
        <taxon>Ceratosolen</taxon>
    </lineage>
</organism>
<dbReference type="Proteomes" id="UP000695007">
    <property type="component" value="Unplaced"/>
</dbReference>
<sequence length="597" mass="68863">MTRSLKDDLHDFQRLVPKEQLVTLFYEYLSEDEDFGDALDYVTSNDFKALLRDVEGMSEISHLLRFLQESGLNAYGFVNKINDVLGIDKISPPSRFMLNRISGGLPGFIKDVKALLPVHELEELYREKLTSSENFAELIKRLRSAEFQGFVDKLMGHKEMQHLLKRAEAKGVDVQAIFDFLSSVLGLKFPPRTVEFMTRSLKDDLHDFQRLVPKEQLVTLFYEYLSEDEDFGDALDYVTSNDFKALLRDVEGMSEISHLLRFLQESGLNAYGFVNKINDVLGIDKISPPSRFMLNRISGGLPGFIKDVKALLPVHELEELYREKLTSSENFAELIKRLRSAEFQGFVDKLMGHKEMQHLLKRAEAKGVDVQAIFDFLSSVLGLKFPSQLIFKDEEVIDILYQIWSKVSLDNIIDVVVTYFFEDQDFGKVVKYMLNDEFKNILSDIEDLPEIRSVFIYLDKYSINIYSWINEFNGILGLNKTLPSRNTYMKVTGGIPGFIQDIKSQIPVDELQNLFDEKLRTSSKFKTFIDRLNKHELQDAVNVLNKHKGFNLLLRKLEALGVDWNEVIKIINALTGIKFPDRPSNRHFVSIYFLNFA</sequence>
<evidence type="ECO:0000313" key="2">
    <source>
        <dbReference type="RefSeq" id="XP_011499686.1"/>
    </source>
</evidence>
<dbReference type="AlphaFoldDB" id="A0AAJ6YKF9"/>
<dbReference type="RefSeq" id="XP_011499686.1">
    <property type="nucleotide sequence ID" value="XM_011501384.1"/>
</dbReference>
<accession>A0AAJ6YKF9</accession>
<protein>
    <submittedName>
        <fullName evidence="2">Uncharacterized protein LOC105363638</fullName>
    </submittedName>
</protein>
<reference evidence="2" key="1">
    <citation type="submission" date="2025-08" db="UniProtKB">
        <authorList>
            <consortium name="RefSeq"/>
        </authorList>
    </citation>
    <scope>IDENTIFICATION</scope>
</reference>
<dbReference type="InterPro" id="IPR010629">
    <property type="entry name" value="Ins_allergen"/>
</dbReference>
<dbReference type="PANTHER" id="PTHR21163">
    <property type="entry name" value="PROTEIN G12"/>
    <property type="match status" value="1"/>
</dbReference>
<dbReference type="Pfam" id="PF06757">
    <property type="entry name" value="Ins_allergen_rp"/>
    <property type="match status" value="3"/>
</dbReference>
<keyword evidence="1" id="KW-1185">Reference proteome</keyword>
<proteinExistence type="predicted"/>
<gene>
    <name evidence="2" type="primary">LOC105363638</name>
</gene>
<dbReference type="PANTHER" id="PTHR21163:SF1">
    <property type="entry name" value="PROTEIN G12"/>
    <property type="match status" value="1"/>
</dbReference>